<evidence type="ECO:0000256" key="6">
    <source>
        <dbReference type="ARBA" id="ARBA00022679"/>
    </source>
</evidence>
<comment type="pathway">
    <text evidence="2">Glycan biosynthesis; alginate biosynthesis.</text>
</comment>
<dbReference type="InterPro" id="IPR028362">
    <property type="entry name" value="AlgI"/>
</dbReference>
<evidence type="ECO:0000256" key="10">
    <source>
        <dbReference type="ARBA" id="ARBA00023136"/>
    </source>
</evidence>
<dbReference type="InterPro" id="IPR051085">
    <property type="entry name" value="MB_O-acyltransferase"/>
</dbReference>
<feature type="transmembrane region" description="Helical" evidence="14">
    <location>
        <begin position="282"/>
        <end position="300"/>
    </location>
</feature>
<evidence type="ECO:0000256" key="13">
    <source>
        <dbReference type="PIRNR" id="PIRNR016636"/>
    </source>
</evidence>
<evidence type="ECO:0000256" key="1">
    <source>
        <dbReference type="ARBA" id="ARBA00004651"/>
    </source>
</evidence>
<dbReference type="PANTHER" id="PTHR13285">
    <property type="entry name" value="ACYLTRANSFERASE"/>
    <property type="match status" value="1"/>
</dbReference>
<dbReference type="PANTHER" id="PTHR13285:SF23">
    <property type="entry name" value="TEICHOIC ACID D-ALANYLTRANSFERASE"/>
    <property type="match status" value="1"/>
</dbReference>
<sequence length="519" mass="58561">MLFNSRLFILYFLPLVYTGFVILTRWKRNREAVAWLGIASIVFYSWWNISTLPILLVSIAGNFLFGTLLSRFPSKALFIFAIGVNLAALAYYKYTTFFIEALNDTAGLDLYVPSIVLPLAISFFTFQQIAYLSDAYDGRAVEHRFTDYLLFISFFPHLIAGPITHHREMLPQFSRLTSGKGEPGRLAVGMTLFLAGLTKKVIIADPVGTYVAPVFNFSQEGGIPSFSDAWAGTLSYAMQIYFDFSGYTDMAIGLGLLFGISLPPNFDSPFKSRNIIEFWSRWHMTLTRFLTAYIYNPLTLHFTRMRIKSGRSVPRKGKTTPGAFVVLTSIPTMFTMFVSGLWHGAGWQFIIFGVLHGFYLTVNHGWHLLKTRRESWPGTGSRLMAVFSVALTFLCVLTGLIFFRAESVSSAWRILLGMAGHSPFYPVSALKLPDITATQCIFLAVLAIIIWSFPNTGQIMRNYRTALDLTPRVSWMMRIFPSVTWHPTLIWGVATGIVASFTLMRALSAAPSEFLYFRF</sequence>
<evidence type="ECO:0000256" key="11">
    <source>
        <dbReference type="ARBA" id="ARBA00023315"/>
    </source>
</evidence>
<evidence type="ECO:0000256" key="8">
    <source>
        <dbReference type="ARBA" id="ARBA00022841"/>
    </source>
</evidence>
<protein>
    <recommendedName>
        <fullName evidence="4">Probable alginate O-acetylase AlgI</fullName>
    </recommendedName>
    <alternativeName>
        <fullName evidence="12">Alginate biosynthesis protein AlgI</fullName>
    </alternativeName>
</protein>
<feature type="transmembrane region" description="Helical" evidence="14">
    <location>
        <begin position="321"/>
        <end position="339"/>
    </location>
</feature>
<keyword evidence="9 14" id="KW-1133">Transmembrane helix</keyword>
<dbReference type="RefSeq" id="WP_173575595.1">
    <property type="nucleotide sequence ID" value="NZ_WOSW01000001.1"/>
</dbReference>
<organism evidence="15 16">
    <name type="scientific">Acetobacter fallax</name>
    <dbReference type="NCBI Taxonomy" id="1737473"/>
    <lineage>
        <taxon>Bacteria</taxon>
        <taxon>Pseudomonadati</taxon>
        <taxon>Pseudomonadota</taxon>
        <taxon>Alphaproteobacteria</taxon>
        <taxon>Acetobacterales</taxon>
        <taxon>Acetobacteraceae</taxon>
        <taxon>Acetobacter</taxon>
    </lineage>
</organism>
<feature type="transmembrane region" description="Helical" evidence="14">
    <location>
        <begin position="77"/>
        <end position="94"/>
    </location>
</feature>
<keyword evidence="11 13" id="KW-0012">Acyltransferase</keyword>
<evidence type="ECO:0000256" key="3">
    <source>
        <dbReference type="ARBA" id="ARBA00010323"/>
    </source>
</evidence>
<feature type="transmembrane region" description="Helical" evidence="14">
    <location>
        <begin position="32"/>
        <end position="65"/>
    </location>
</feature>
<dbReference type="InterPro" id="IPR004299">
    <property type="entry name" value="MBOAT_fam"/>
</dbReference>
<reference evidence="15 16" key="1">
    <citation type="journal article" date="2020" name="Int. J. Syst. Evol. Microbiol.">
        <title>Novel acetic acid bacteria from cider fermentations: Acetobacter conturbans sp. nov. and Acetobacter fallax sp. nov.</title>
        <authorList>
            <person name="Sombolestani A.S."/>
            <person name="Cleenwerck I."/>
            <person name="Cnockaert M."/>
            <person name="Borremans W."/>
            <person name="Wieme A.D."/>
            <person name="De Vuyst L."/>
            <person name="Vandamme P."/>
        </authorList>
    </citation>
    <scope>NUCLEOTIDE SEQUENCE [LARGE SCALE GENOMIC DNA]</scope>
    <source>
        <strain evidence="15 16">LMG 1637</strain>
    </source>
</reference>
<feature type="transmembrane region" description="Helical" evidence="14">
    <location>
        <begin position="435"/>
        <end position="454"/>
    </location>
</feature>
<evidence type="ECO:0000313" key="16">
    <source>
        <dbReference type="Proteomes" id="UP000615326"/>
    </source>
</evidence>
<accession>A0ABX0K3P6</accession>
<keyword evidence="8" id="KW-0016">Alginate biosynthesis</keyword>
<name>A0ABX0K3P6_9PROT</name>
<keyword evidence="5 13" id="KW-1003">Cell membrane</keyword>
<comment type="caution">
    <text evidence="15">The sequence shown here is derived from an EMBL/GenBank/DDBJ whole genome shotgun (WGS) entry which is preliminary data.</text>
</comment>
<feature type="transmembrane region" description="Helical" evidence="14">
    <location>
        <begin position="114"/>
        <end position="133"/>
    </location>
</feature>
<dbReference type="InterPro" id="IPR024194">
    <property type="entry name" value="Ac/AlaTfrase_AlgI/DltB"/>
</dbReference>
<keyword evidence="7 14" id="KW-0812">Transmembrane</keyword>
<dbReference type="PIRSF" id="PIRSF500217">
    <property type="entry name" value="AlgI"/>
    <property type="match status" value="1"/>
</dbReference>
<evidence type="ECO:0000256" key="9">
    <source>
        <dbReference type="ARBA" id="ARBA00022989"/>
    </source>
</evidence>
<keyword evidence="6 13" id="KW-0808">Transferase</keyword>
<feature type="transmembrane region" description="Helical" evidence="14">
    <location>
        <begin position="7"/>
        <end position="26"/>
    </location>
</feature>
<comment type="similarity">
    <text evidence="3 13">Belongs to the membrane-bound acyltransferase family.</text>
</comment>
<evidence type="ECO:0000256" key="2">
    <source>
        <dbReference type="ARBA" id="ARBA00005182"/>
    </source>
</evidence>
<evidence type="ECO:0000256" key="4">
    <source>
        <dbReference type="ARBA" id="ARBA00016084"/>
    </source>
</evidence>
<feature type="transmembrane region" description="Helical" evidence="14">
    <location>
        <begin position="345"/>
        <end position="362"/>
    </location>
</feature>
<feature type="transmembrane region" description="Helical" evidence="14">
    <location>
        <begin position="244"/>
        <end position="262"/>
    </location>
</feature>
<gene>
    <name evidence="15" type="ORF">GOB84_00120</name>
</gene>
<dbReference type="Proteomes" id="UP000615326">
    <property type="component" value="Unassembled WGS sequence"/>
</dbReference>
<evidence type="ECO:0000256" key="12">
    <source>
        <dbReference type="ARBA" id="ARBA00031030"/>
    </source>
</evidence>
<comment type="subcellular location">
    <subcellularLocation>
        <location evidence="1">Cell membrane</location>
        <topology evidence="1">Multi-pass membrane protein</topology>
    </subcellularLocation>
</comment>
<dbReference type="EMBL" id="WOSW01000001">
    <property type="protein sequence ID" value="NHO30985.1"/>
    <property type="molecule type" value="Genomic_DNA"/>
</dbReference>
<evidence type="ECO:0000256" key="14">
    <source>
        <dbReference type="SAM" id="Phobius"/>
    </source>
</evidence>
<proteinExistence type="inferred from homology"/>
<keyword evidence="16" id="KW-1185">Reference proteome</keyword>
<evidence type="ECO:0000256" key="5">
    <source>
        <dbReference type="ARBA" id="ARBA00022475"/>
    </source>
</evidence>
<evidence type="ECO:0000313" key="15">
    <source>
        <dbReference type="EMBL" id="NHO30985.1"/>
    </source>
</evidence>
<feature type="transmembrane region" description="Helical" evidence="14">
    <location>
        <begin position="488"/>
        <end position="507"/>
    </location>
</feature>
<evidence type="ECO:0000256" key="7">
    <source>
        <dbReference type="ARBA" id="ARBA00022692"/>
    </source>
</evidence>
<dbReference type="PIRSF" id="PIRSF016636">
    <property type="entry name" value="AlgI_DltB"/>
    <property type="match status" value="1"/>
</dbReference>
<keyword evidence="10 13" id="KW-0472">Membrane</keyword>
<feature type="transmembrane region" description="Helical" evidence="14">
    <location>
        <begin position="383"/>
        <end position="403"/>
    </location>
</feature>
<dbReference type="Pfam" id="PF03062">
    <property type="entry name" value="MBOAT"/>
    <property type="match status" value="1"/>
</dbReference>